<proteinExistence type="predicted"/>
<reference evidence="2" key="1">
    <citation type="journal article" date="2022" name="bioRxiv">
        <title>Sequencing and chromosome-scale assembly of the giantPleurodeles waltlgenome.</title>
        <authorList>
            <person name="Brown T."/>
            <person name="Elewa A."/>
            <person name="Iarovenko S."/>
            <person name="Subramanian E."/>
            <person name="Araus A.J."/>
            <person name="Petzold A."/>
            <person name="Susuki M."/>
            <person name="Suzuki K.-i.T."/>
            <person name="Hayashi T."/>
            <person name="Toyoda A."/>
            <person name="Oliveira C."/>
            <person name="Osipova E."/>
            <person name="Leigh N.D."/>
            <person name="Simon A."/>
            <person name="Yun M.H."/>
        </authorList>
    </citation>
    <scope>NUCLEOTIDE SEQUENCE</scope>
    <source>
        <strain evidence="2">20211129_DDA</strain>
        <tissue evidence="2">Liver</tissue>
    </source>
</reference>
<sequence>MRRSAYAPQWKKSREESWETKRRYPAKALQWRKRREERWETKRRHLAKAPQRRKRWESEKDCREHQQGHRRKKTEREIGTKKLATFQEEHGPTSGIAAEYNKLQDKRRGKLRHAQHVVASGWTFCGIQGEDRQEQRL</sequence>
<protein>
    <submittedName>
        <fullName evidence="2">Uncharacterized protein</fullName>
    </submittedName>
</protein>
<comment type="caution">
    <text evidence="2">The sequence shown here is derived from an EMBL/GenBank/DDBJ whole genome shotgun (WGS) entry which is preliminary data.</text>
</comment>
<dbReference type="Proteomes" id="UP001066276">
    <property type="component" value="Chromosome 2_1"/>
</dbReference>
<organism evidence="2 3">
    <name type="scientific">Pleurodeles waltl</name>
    <name type="common">Iberian ribbed newt</name>
    <dbReference type="NCBI Taxonomy" id="8319"/>
    <lineage>
        <taxon>Eukaryota</taxon>
        <taxon>Metazoa</taxon>
        <taxon>Chordata</taxon>
        <taxon>Craniata</taxon>
        <taxon>Vertebrata</taxon>
        <taxon>Euteleostomi</taxon>
        <taxon>Amphibia</taxon>
        <taxon>Batrachia</taxon>
        <taxon>Caudata</taxon>
        <taxon>Salamandroidea</taxon>
        <taxon>Salamandridae</taxon>
        <taxon>Pleurodelinae</taxon>
        <taxon>Pleurodeles</taxon>
    </lineage>
</organism>
<dbReference type="EMBL" id="JANPWB010000003">
    <property type="protein sequence ID" value="KAJ1198080.1"/>
    <property type="molecule type" value="Genomic_DNA"/>
</dbReference>
<feature type="compositionally biased region" description="Basic residues" evidence="1">
    <location>
        <begin position="41"/>
        <end position="55"/>
    </location>
</feature>
<feature type="region of interest" description="Disordered" evidence="1">
    <location>
        <begin position="39"/>
        <end position="82"/>
    </location>
</feature>
<feature type="compositionally biased region" description="Basic and acidic residues" evidence="1">
    <location>
        <begin position="56"/>
        <end position="67"/>
    </location>
</feature>
<dbReference type="AlphaFoldDB" id="A0AAV7V957"/>
<accession>A0AAV7V957</accession>
<gene>
    <name evidence="2" type="ORF">NDU88_001924</name>
</gene>
<name>A0AAV7V957_PLEWA</name>
<evidence type="ECO:0000313" key="2">
    <source>
        <dbReference type="EMBL" id="KAJ1198080.1"/>
    </source>
</evidence>
<evidence type="ECO:0000256" key="1">
    <source>
        <dbReference type="SAM" id="MobiDB-lite"/>
    </source>
</evidence>
<evidence type="ECO:0000313" key="3">
    <source>
        <dbReference type="Proteomes" id="UP001066276"/>
    </source>
</evidence>
<keyword evidence="3" id="KW-1185">Reference proteome</keyword>